<gene>
    <name evidence="1" type="ORF">LCMAC201_00770</name>
</gene>
<sequence>MNNECSLRFTIENLPKVEKYLYDEFVKEMLDYYCDGCSWCCYSEGSSKYICEKRYNKDELALYIKDQLEYRIDSLECYIEKITLTEGSNFLLEKKEETVWILPSDFGDNPTIKIDLCGVLGNPSESFI</sequence>
<proteinExistence type="predicted"/>
<reference evidence="1" key="1">
    <citation type="journal article" date="2019" name="MBio">
        <title>Virus Genomes from Deep Sea Sediments Expand the Ocean Megavirome and Support Independent Origins of Viral Gigantism.</title>
        <authorList>
            <person name="Backstrom D."/>
            <person name="Yutin N."/>
            <person name="Jorgensen S.L."/>
            <person name="Dharamshi J."/>
            <person name="Homa F."/>
            <person name="Zaremba-Niedwiedzka K."/>
            <person name="Spang A."/>
            <person name="Wolf Y.I."/>
            <person name="Koonin E.V."/>
            <person name="Ettema T.J."/>
        </authorList>
    </citation>
    <scope>NUCLEOTIDE SEQUENCE</scope>
</reference>
<evidence type="ECO:0000313" key="1">
    <source>
        <dbReference type="EMBL" id="QBK87175.1"/>
    </source>
</evidence>
<organism evidence="1">
    <name type="scientific">Marseillevirus LCMAC201</name>
    <dbReference type="NCBI Taxonomy" id="2506605"/>
    <lineage>
        <taxon>Viruses</taxon>
        <taxon>Varidnaviria</taxon>
        <taxon>Bamfordvirae</taxon>
        <taxon>Nucleocytoviricota</taxon>
        <taxon>Megaviricetes</taxon>
        <taxon>Pimascovirales</taxon>
        <taxon>Pimascovirales incertae sedis</taxon>
        <taxon>Marseilleviridae</taxon>
    </lineage>
</organism>
<dbReference type="EMBL" id="MK500345">
    <property type="protein sequence ID" value="QBK87175.1"/>
    <property type="molecule type" value="Genomic_DNA"/>
</dbReference>
<name>A0A481YWL3_9VIRU</name>
<protein>
    <submittedName>
        <fullName evidence="1">Uncharacterized protein</fullName>
    </submittedName>
</protein>
<accession>A0A481YWL3</accession>